<keyword evidence="7" id="KW-1185">Reference proteome</keyword>
<dbReference type="GO" id="GO:0015936">
    <property type="term" value="P:coenzyme A metabolic process"/>
    <property type="evidence" value="ECO:0007669"/>
    <property type="project" value="InterPro"/>
</dbReference>
<dbReference type="NCBIfam" id="TIGR01901">
    <property type="entry name" value="adhes_NPXG"/>
    <property type="match status" value="1"/>
</dbReference>
<dbReference type="InterPro" id="IPR050909">
    <property type="entry name" value="Bact_Autotransporter_VF"/>
</dbReference>
<dbReference type="SUPFAM" id="SSF51126">
    <property type="entry name" value="Pectin lyase-like"/>
    <property type="match status" value="1"/>
</dbReference>
<dbReference type="InterPro" id="IPR008638">
    <property type="entry name" value="FhaB/CdiA-like_TPS"/>
</dbReference>
<dbReference type="Pfam" id="PF18886">
    <property type="entry name" value="DUF5649"/>
    <property type="match status" value="8"/>
</dbReference>
<evidence type="ECO:0000313" key="6">
    <source>
        <dbReference type="EMBL" id="AIF48217.1"/>
    </source>
</evidence>
<evidence type="ECO:0000256" key="3">
    <source>
        <dbReference type="ARBA" id="ARBA00022729"/>
    </source>
</evidence>
<evidence type="ECO:0000256" key="1">
    <source>
        <dbReference type="ARBA" id="ARBA00004613"/>
    </source>
</evidence>
<evidence type="ECO:0000313" key="7">
    <source>
        <dbReference type="Proteomes" id="UP000027987"/>
    </source>
</evidence>
<evidence type="ECO:0000259" key="5">
    <source>
        <dbReference type="SMART" id="SM00912"/>
    </source>
</evidence>
<protein>
    <recommendedName>
        <fullName evidence="5">Filamentous haemagglutinin FhaB/tRNA nuclease CdiA-like TPS domain-containing protein</fullName>
    </recommendedName>
</protein>
<dbReference type="InterPro" id="IPR002202">
    <property type="entry name" value="HMG_CoA_Rdtase"/>
</dbReference>
<dbReference type="InterPro" id="IPR011050">
    <property type="entry name" value="Pectin_lyase_fold/virulence"/>
</dbReference>
<comment type="subcellular location">
    <subcellularLocation>
        <location evidence="1">Secreted</location>
    </subcellularLocation>
</comment>
<dbReference type="GO" id="GO:0005576">
    <property type="term" value="C:extracellular region"/>
    <property type="evidence" value="ECO:0007669"/>
    <property type="project" value="UniProtKB-SubCell"/>
</dbReference>
<dbReference type="Proteomes" id="UP000027987">
    <property type="component" value="Chromosome"/>
</dbReference>
<feature type="signal peptide" evidence="4">
    <location>
        <begin position="1"/>
        <end position="46"/>
    </location>
</feature>
<dbReference type="PANTHER" id="PTHR12338:SF8">
    <property type="entry name" value="HEME_HEMOPEXIN-BINDING PROTEIN"/>
    <property type="match status" value="1"/>
</dbReference>
<reference evidence="6 7" key="1">
    <citation type="submission" date="2014-07" db="EMBL/GenBank/DDBJ databases">
        <title>Complete Genome Sequence of Dyella japonica Strain A8 Isolated from Malaysian Tropical Soil.</title>
        <authorList>
            <person name="Hui R.K.H."/>
            <person name="Chen J.-W."/>
            <person name="Chan K.-G."/>
            <person name="Leung F.C.C."/>
        </authorList>
    </citation>
    <scope>NUCLEOTIDE SEQUENCE [LARGE SCALE GENOMIC DNA]</scope>
    <source>
        <strain evidence="6 7">A8</strain>
    </source>
</reference>
<dbReference type="InterPro" id="IPR043709">
    <property type="entry name" value="DUF5649"/>
</dbReference>
<dbReference type="GO" id="GO:0004420">
    <property type="term" value="F:hydroxymethylglutaryl-CoA reductase (NADPH) activity"/>
    <property type="evidence" value="ECO:0007669"/>
    <property type="project" value="InterPro"/>
</dbReference>
<dbReference type="Gene3D" id="2.160.20.10">
    <property type="entry name" value="Single-stranded right-handed beta-helix, Pectin lyase-like"/>
    <property type="match status" value="1"/>
</dbReference>
<dbReference type="STRING" id="1217721.HY57_13630"/>
<accession>A0A075K3E1</accession>
<keyword evidence="3 4" id="KW-0732">Signal</keyword>
<feature type="chain" id="PRO_5001707531" description="Filamentous haemagglutinin FhaB/tRNA nuclease CdiA-like TPS domain-containing protein" evidence="4">
    <location>
        <begin position="47"/>
        <end position="2831"/>
    </location>
</feature>
<dbReference type="PROSITE" id="PS50065">
    <property type="entry name" value="HMG_COA_REDUCTASE_4"/>
    <property type="match status" value="1"/>
</dbReference>
<organism evidence="6 7">
    <name type="scientific">Dyella japonica A8</name>
    <dbReference type="NCBI Taxonomy" id="1217721"/>
    <lineage>
        <taxon>Bacteria</taxon>
        <taxon>Pseudomonadati</taxon>
        <taxon>Pseudomonadota</taxon>
        <taxon>Gammaproteobacteria</taxon>
        <taxon>Lysobacterales</taxon>
        <taxon>Rhodanobacteraceae</taxon>
        <taxon>Dyella</taxon>
    </lineage>
</organism>
<dbReference type="EMBL" id="CP008884">
    <property type="protein sequence ID" value="AIF48217.1"/>
    <property type="molecule type" value="Genomic_DNA"/>
</dbReference>
<dbReference type="RefSeq" id="WP_019467522.1">
    <property type="nucleotide sequence ID" value="NZ_ALOY01000184.1"/>
</dbReference>
<feature type="domain" description="Filamentous haemagglutinin FhaB/tRNA nuclease CdiA-like TPS" evidence="5">
    <location>
        <begin position="51"/>
        <end position="167"/>
    </location>
</feature>
<evidence type="ECO:0000256" key="4">
    <source>
        <dbReference type="SAM" id="SignalP"/>
    </source>
</evidence>
<evidence type="ECO:0000256" key="2">
    <source>
        <dbReference type="ARBA" id="ARBA00022525"/>
    </source>
</evidence>
<keyword evidence="2" id="KW-0964">Secreted</keyword>
<sequence length="2831" mass="268391">MNRTHDRTRHPASSLLPRLKRKALPVSLSLLGMVAGSLLPCGEAVAAGPAAGTLPTGNSIVSGTATVNTTGTTLTVTQTSAQLAMNWTSFDIASNANVVFAQPGANAIALNRIGIGSGSPTASQIFGGLNANGQVFLINPAGIVFGSSASVNVGGLLASTLDMNPATLAGGAQTFHLDKGTATGSIVNQGTISAASGGGVVLVGGSVSNSGYILADAGHIFLDGADHATLDFDGNNLINVTVTGALASGSGTAVDNAGLLQSSGGMVVLQASATPGLFTQMVNNSGVIKADGISTINSGAGGTVQLIGNGGGVVSTNAMSANAATGGTAGSVAITSDQAVNVSGSMSTTGLAGSGVSLTGNALTLGATINSGASPTTLTSQGVITQTAGSLSAATLTGSSAGTTTLTQAGNAISTLGNYASGGDLSLATSAGLTLNGAVSGHNVTLNALGGSINQTGGALSAASLSGGSSGATSLVQTGNAINALGNYTSGGDLALTTSGALTLTGPVSGNNVTLTALGGAISQTGGALTAATLNGSSSGATTLTQAGNAIGALGNYVSAGDLALSSIGNLALNGAVIGNNVTLNVTGAISEGVNGSLTASGLTGSTGGSTALDQANNRIAQLNGFSASGFSLKNAQALNVTNTLSGGSAVTLTTTSGDLTLNGAVSGTNVALNASAGAVNQTGGTLSAGTLSGGSSAGTTLTQAGNTISTLGNYASGGDLALATSGALTLNGAVSGNNVTLTALGGAISQTGGALTATTLSGSSSGATTLTQAGNAISALGNYNSGGDLALSDTGNLALNGAVSGGNVALNVTGAISEGINGSLTASGLTGSSGGSTTLDQANNKVAQLNGFSANGFNLKNAQALSVTNTLSGTSAVTLTTTSGDLTLNGAVSGANVSLNANAGAVTQAGGTLTAGTLSGGSSGPTTLTQTGNAISALGNYSTGGNLAVSTGGNLSVSGPVSGANVSLTGGNTIGLGANVTATGTLGLYGAAVTQSAGTLKAATLTGQSTGATSLTQPTNVIGALGTYTSNGFSLVNASGLQVTGALTGGASVALTTQSGNLVINNAVSGASVALNAGGAISEGVGGTLSTSVLTGGSSGDTTLAQSGNQIGSLGNYNSGGGFTLTNGAAIAQGTGSTLTVAGATALNAGSNAIVLTNGNQLQQGVSATGSGIAITNSGNLDITSLSPGLNNPVSLVSLHGALSLPGAPINTGTADLALSSYAVLAPLVDLSGANVLLSGYLGISLAHNVNATNTLSLVSTNGAVAQTGGALNAGALTGQSAGATWLTQGNNKVGTISGYTSGSDFSLTNAQAIGQTGALVVQGNTALNAGNNTITLGLNNDLHGAVGITGGSTQINNDRGLSFNTSNVLGNLTATTANAAITQVGALTVSGASTFNAGAAPITLAYANGSGQWANSFGTQVNAIGTGITLASQSNLIMGTLTDGANGAVNLMSGGTLSLPSTPINTGTSDLTLVSAGGPLTTTANLAGNNVSLSGSQGVTLANNITAARNLTLTSSNGAITQTAGTLVANTLSGQSAGATSLNQPTNAINTLGNYASNGFSLADANPLTVSGTLTGTGGNIALTTTGGSDLTVAGAVTGANVTLTAGNQLGLNANVNATGALGLYGAAITQSAGVLTAATLTGKSTSATSLAQANQITQLNGFIANGFALNNAGPLNVAGTLSGGSSVALSVQSGDLALNGAVTGSTVTLDAAGNISEGTSGSIATASLGGSSGGSTALTQANNAIAQLGGFSANGFSLADGTALAITGPLSSSAVTLNVNGAVTEGAGGSIVTGTLSGASTGSTTLDQAANRITSLGNYSSGGDFNLANGAAIAQSGLLAVQGKTTLNAGTNAITLGNNNTLGGAVSLTGGNTLINNAGVLTLDTSSISGNLTATTTSNAAITQTAGALSVSGQSTFNAGAGAITLGSGNRLLGAVSLTGGNVQINNAVALDLGASTVSGNLSASAANAAITQTGALGVMGTSTFNAGSGAIALMSPGNAFGSTVNATGTGIAIGSSGDLHMGALSDGTNGAIRLIAGRTLYLPNQAIDTGAADLTLSSLGGVLATASALNGAHVSLSGSQGMTLAHDVSASQSLNLASSNGAITQTAGSLKAPLLTGSSQGTTALTQANQITQLGSFAANGFSLTNAGALTVAGPLTSTGSVALTTHSGDLTLLGAMSGTDVSLIAANGAVNQTGGTLTANTLSGHSSGATSLTLGVNTIGNVGSYSSGGDFSLGDASALTVSGPLTSGGNMTLGTSGNLTLAGSVSGQAVTLNTGAGNVNQTAGTLTAGTLTGGSSGDTLLTQANQIGLLGGYSSGGNFSLTNGAAIAQSGALQVQGAATLNAGGNAITLTNTANHLGSVLSLTGGNTQIVNSGPLTLGASQINGSLSIISNDPAIGQTAPLHVRGSSYFNAGTGSIALTNTGNRLDGPVTAIGTGIAITNADDLGIASLSNGPNGAVSLISLGGTLTLPGTAITTGSADLLLTSGGGALSTAADLSGANVTLSGSTGLNLGNTITAANSLNLLSSHGAINQSAGLLNAALLDGSSAGATSLGQSNQVRNVGSFSANGFSLTNAGGLIVAGPLLSSGDVSLTTQSGDLDIAGTLSGQHVALNAAGAISENTSGSLIATALSGNAGGTTSLGTQDQPIANHIGTLGGFASLAGFSLTNGPTLTLASVGGSSYTVNAGTSPLYLSVLHGDLLQAGTTPLYDSQGTFAASGHIGLATAPIYEFGTLPYLVESIGLPPAYFYALDREGNALPDFGLLSINVPITMSSGHAQNGNNHLDSYIDASIITASYRAYGIVPSGIRLPPDQQACDPQDSADCQSD</sequence>
<dbReference type="PANTHER" id="PTHR12338">
    <property type="entry name" value="AUTOTRANSPORTER"/>
    <property type="match status" value="1"/>
</dbReference>
<dbReference type="OrthoDB" id="218680at2"/>
<dbReference type="SMART" id="SM00912">
    <property type="entry name" value="Haemagg_act"/>
    <property type="match status" value="1"/>
</dbReference>
<name>A0A075K3E1_9GAMM</name>
<proteinExistence type="predicted"/>
<gene>
    <name evidence="6" type="ORF">HY57_13630</name>
</gene>
<dbReference type="PATRIC" id="fig|1217721.7.peg.2812"/>
<dbReference type="HOGENOM" id="CLU_229469_0_0_6"/>
<dbReference type="InterPro" id="IPR012334">
    <property type="entry name" value="Pectin_lyas_fold"/>
</dbReference>
<dbReference type="KEGG" id="dja:HY57_13630"/>